<dbReference type="Proteomes" id="UP000078532">
    <property type="component" value="Unassembled WGS sequence"/>
</dbReference>
<dbReference type="EMBL" id="LYVF01000013">
    <property type="protein sequence ID" value="OAT86399.1"/>
    <property type="molecule type" value="Genomic_DNA"/>
</dbReference>
<gene>
    <name evidence="2" type="ORF">A6M21_02935</name>
</gene>
<accession>A0A1B7LIJ7</accession>
<protein>
    <submittedName>
        <fullName evidence="2">Uncharacterized protein</fullName>
    </submittedName>
</protein>
<proteinExistence type="predicted"/>
<evidence type="ECO:0000313" key="3">
    <source>
        <dbReference type="Proteomes" id="UP000078532"/>
    </source>
</evidence>
<dbReference type="AlphaFoldDB" id="A0A1B7LIJ7"/>
<name>A0A1B7LIJ7_9FIRM</name>
<feature type="compositionally biased region" description="Low complexity" evidence="1">
    <location>
        <begin position="31"/>
        <end position="43"/>
    </location>
</feature>
<feature type="region of interest" description="Disordered" evidence="1">
    <location>
        <begin position="30"/>
        <end position="62"/>
    </location>
</feature>
<evidence type="ECO:0000313" key="2">
    <source>
        <dbReference type="EMBL" id="OAT86399.1"/>
    </source>
</evidence>
<dbReference type="STRING" id="1838280.A6M21_02935"/>
<sequence length="95" mass="10343">MAFILLFLAAVLFAATLVLLWRSGAGDAAPVRRPGGRVNRPVRTVARGKDKPAPDGKEPPRPSMITIALVFPAADPAEPLYTPDGRLKNRFHPRF</sequence>
<keyword evidence="3" id="KW-1185">Reference proteome</keyword>
<reference evidence="2 3" key="1">
    <citation type="submission" date="2016-04" db="EMBL/GenBank/DDBJ databases">
        <authorList>
            <person name="Evans L.H."/>
            <person name="Alamgir A."/>
            <person name="Owens N."/>
            <person name="Weber N.D."/>
            <person name="Virtaneva K."/>
            <person name="Barbian K."/>
            <person name="Babar A."/>
            <person name="Rosenke K."/>
        </authorList>
    </citation>
    <scope>NUCLEOTIDE SEQUENCE [LARGE SCALE GENOMIC DNA]</scope>
    <source>
        <strain evidence="2 3">LMa1</strain>
    </source>
</reference>
<dbReference type="RefSeq" id="WP_151191747.1">
    <property type="nucleotide sequence ID" value="NZ_LYVF01000013.1"/>
</dbReference>
<feature type="compositionally biased region" description="Basic and acidic residues" evidence="1">
    <location>
        <begin position="47"/>
        <end position="60"/>
    </location>
</feature>
<evidence type="ECO:0000256" key="1">
    <source>
        <dbReference type="SAM" id="MobiDB-lite"/>
    </source>
</evidence>
<organism evidence="2 3">
    <name type="scientific">Desulfotomaculum copahuensis</name>
    <dbReference type="NCBI Taxonomy" id="1838280"/>
    <lineage>
        <taxon>Bacteria</taxon>
        <taxon>Bacillati</taxon>
        <taxon>Bacillota</taxon>
        <taxon>Clostridia</taxon>
        <taxon>Eubacteriales</taxon>
        <taxon>Desulfotomaculaceae</taxon>
        <taxon>Desulfotomaculum</taxon>
    </lineage>
</organism>
<comment type="caution">
    <text evidence="2">The sequence shown here is derived from an EMBL/GenBank/DDBJ whole genome shotgun (WGS) entry which is preliminary data.</text>
</comment>